<evidence type="ECO:0000313" key="4">
    <source>
        <dbReference type="EnsemblMetazoa" id="MDOA013786-PC"/>
    </source>
</evidence>
<dbReference type="GO" id="GO:0008061">
    <property type="term" value="F:chitin binding"/>
    <property type="evidence" value="ECO:0007669"/>
    <property type="project" value="InterPro"/>
</dbReference>
<reference evidence="6" key="2">
    <citation type="submission" date="2025-04" db="UniProtKB">
        <authorList>
            <consortium name="RefSeq"/>
        </authorList>
    </citation>
    <scope>IDENTIFICATION</scope>
    <source>
        <strain evidence="6">Aabys</strain>
    </source>
</reference>
<dbReference type="GeneID" id="101890794"/>
<dbReference type="Proteomes" id="UP001652621">
    <property type="component" value="Unplaced"/>
</dbReference>
<evidence type="ECO:0000313" key="5">
    <source>
        <dbReference type="Proteomes" id="UP001652621"/>
    </source>
</evidence>
<sequence length="193" mass="21526">MEFGYGVLIWILSLALLLRNNINCNEFGVGDHARHMHLVLTVMLNHSMTESNHTAIPTANSNTTNISPQKDVTSTSQGNENTDCLTTTTACPTTTNTCPTTTTTTCEPIPEHMATDPIPENLNKPAKTLLTLNDCASLPDNTVLTDSRHCRRFYVCQRGRVKRQRCSLTQWYDREALTCRDRKLVTNCPANKS</sequence>
<protein>
    <submittedName>
        <fullName evidence="6">Uncharacterized protein LOC101890794 isoform X1</fullName>
    </submittedName>
</protein>
<dbReference type="GO" id="GO:0005576">
    <property type="term" value="C:extracellular region"/>
    <property type="evidence" value="ECO:0007669"/>
    <property type="project" value="InterPro"/>
</dbReference>
<evidence type="ECO:0000256" key="1">
    <source>
        <dbReference type="SAM" id="MobiDB-lite"/>
    </source>
</evidence>
<dbReference type="VEuPathDB" id="VectorBase:MDOA013786"/>
<dbReference type="OrthoDB" id="6020543at2759"/>
<keyword evidence="5" id="KW-1185">Reference proteome</keyword>
<gene>
    <name evidence="4" type="primary">101890794</name>
    <name evidence="6" type="synonym">LOC101890794</name>
</gene>
<name>A0A1I8NCF5_MUSDO</name>
<reference evidence="4" key="1">
    <citation type="submission" date="2020-05" db="UniProtKB">
        <authorList>
            <consortium name="EnsemblMetazoa"/>
        </authorList>
    </citation>
    <scope>IDENTIFICATION</scope>
    <source>
        <strain evidence="4">Aabys</strain>
    </source>
</reference>
<feature type="region of interest" description="Disordered" evidence="1">
    <location>
        <begin position="56"/>
        <end position="79"/>
    </location>
</feature>
<dbReference type="PROSITE" id="PS50940">
    <property type="entry name" value="CHIT_BIND_II"/>
    <property type="match status" value="1"/>
</dbReference>
<proteinExistence type="predicted"/>
<organism evidence="4">
    <name type="scientific">Musca domestica</name>
    <name type="common">House fly</name>
    <dbReference type="NCBI Taxonomy" id="7370"/>
    <lineage>
        <taxon>Eukaryota</taxon>
        <taxon>Metazoa</taxon>
        <taxon>Ecdysozoa</taxon>
        <taxon>Arthropoda</taxon>
        <taxon>Hexapoda</taxon>
        <taxon>Insecta</taxon>
        <taxon>Pterygota</taxon>
        <taxon>Neoptera</taxon>
        <taxon>Endopterygota</taxon>
        <taxon>Diptera</taxon>
        <taxon>Brachycera</taxon>
        <taxon>Muscomorpha</taxon>
        <taxon>Muscoidea</taxon>
        <taxon>Muscidae</taxon>
        <taxon>Musca</taxon>
    </lineage>
</organism>
<feature type="domain" description="Chitin-binding type-2" evidence="3">
    <location>
        <begin position="132"/>
        <end position="190"/>
    </location>
</feature>
<dbReference type="EnsemblMetazoa" id="MDOA013786-RB">
    <property type="protein sequence ID" value="MDOA013786-PB"/>
    <property type="gene ID" value="MDOA013786"/>
</dbReference>
<dbReference type="VEuPathDB" id="VectorBase:MDOMA2_012588"/>
<evidence type="ECO:0000259" key="3">
    <source>
        <dbReference type="PROSITE" id="PS50940"/>
    </source>
</evidence>
<dbReference type="SMART" id="SM00494">
    <property type="entry name" value="ChtBD2"/>
    <property type="match status" value="1"/>
</dbReference>
<dbReference type="SUPFAM" id="SSF57625">
    <property type="entry name" value="Invertebrate chitin-binding proteins"/>
    <property type="match status" value="1"/>
</dbReference>
<dbReference type="InterPro" id="IPR002557">
    <property type="entry name" value="Chitin-bd_dom"/>
</dbReference>
<feature type="signal peptide" evidence="2">
    <location>
        <begin position="1"/>
        <end position="24"/>
    </location>
</feature>
<evidence type="ECO:0000313" key="6">
    <source>
        <dbReference type="RefSeq" id="XP_005190517.1"/>
    </source>
</evidence>
<feature type="chain" id="PRO_5014271661" evidence="2">
    <location>
        <begin position="25"/>
        <end position="193"/>
    </location>
</feature>
<accession>A0A1I8NCF5</accession>
<dbReference type="KEGG" id="mde:101890794"/>
<dbReference type="AlphaFoldDB" id="A0A1I8NCF5"/>
<dbReference type="eggNOG" id="ENOG502RTQ0">
    <property type="taxonomic scope" value="Eukaryota"/>
</dbReference>
<dbReference type="InterPro" id="IPR036508">
    <property type="entry name" value="Chitin-bd_dom_sf"/>
</dbReference>
<dbReference type="Gene3D" id="2.170.140.10">
    <property type="entry name" value="Chitin binding domain"/>
    <property type="match status" value="1"/>
</dbReference>
<dbReference type="RefSeq" id="XP_005190517.1">
    <property type="nucleotide sequence ID" value="XM_005190460.3"/>
</dbReference>
<dbReference type="EnsemblMetazoa" id="MDOA013786-RC">
    <property type="protein sequence ID" value="MDOA013786-PC"/>
    <property type="gene ID" value="MDOA013786"/>
</dbReference>
<evidence type="ECO:0000256" key="2">
    <source>
        <dbReference type="SAM" id="SignalP"/>
    </source>
</evidence>
<keyword evidence="2" id="KW-0732">Signal</keyword>
<dbReference type="Pfam" id="PF01607">
    <property type="entry name" value="CBM_14"/>
    <property type="match status" value="1"/>
</dbReference>